<keyword evidence="6 7" id="KW-0472">Membrane</keyword>
<gene>
    <name evidence="8" type="ordered locus">Desti_0704</name>
</gene>
<evidence type="ECO:0000256" key="3">
    <source>
        <dbReference type="ARBA" id="ARBA00022475"/>
    </source>
</evidence>
<comment type="subcellular location">
    <subcellularLocation>
        <location evidence="1">Cell membrane</location>
        <topology evidence="1">Multi-pass membrane protein</topology>
    </subcellularLocation>
</comment>
<dbReference type="PANTHER" id="PTHR34229">
    <property type="entry name" value="METAL TRANSPORT PROTEIN HI_1621-RELATED"/>
    <property type="match status" value="1"/>
</dbReference>
<feature type="transmembrane region" description="Helical" evidence="7">
    <location>
        <begin position="63"/>
        <end position="91"/>
    </location>
</feature>
<sequence length="203" mass="20872">MHISEGVLSAPVLLTGAGLTAVGTAVGLKKIDYDQLPTLGLFASVFFVASLIHVPLGPSSVHLILNGICGLLLGWSAFPAILVGLVLQAVLFQFGGLTVLGVNTFNVAFPAVLLGGLCRNCLHSDFTLVRCVCVFACGACSVLLTAVCVAICLTATGESFASAATLVILAHLPVAGIEGILTVFCVEFIRKVRPEILPANSPA</sequence>
<feature type="transmembrane region" description="Helical" evidence="7">
    <location>
        <begin position="37"/>
        <end position="56"/>
    </location>
</feature>
<evidence type="ECO:0000256" key="2">
    <source>
        <dbReference type="ARBA" id="ARBA00022448"/>
    </source>
</evidence>
<dbReference type="RefSeq" id="WP_014808586.1">
    <property type="nucleotide sequence ID" value="NC_018025.1"/>
</dbReference>
<dbReference type="InterPro" id="IPR002751">
    <property type="entry name" value="CbiM/NikMN"/>
</dbReference>
<reference evidence="9" key="1">
    <citation type="submission" date="2012-06" db="EMBL/GenBank/DDBJ databases">
        <title>Complete sequence of chromosome of Desulfomonile tiedjei DSM 6799.</title>
        <authorList>
            <person name="Lucas S."/>
            <person name="Copeland A."/>
            <person name="Lapidus A."/>
            <person name="Glavina del Rio T."/>
            <person name="Dalin E."/>
            <person name="Tice H."/>
            <person name="Bruce D."/>
            <person name="Goodwin L."/>
            <person name="Pitluck S."/>
            <person name="Peters L."/>
            <person name="Ovchinnikova G."/>
            <person name="Zeytun A."/>
            <person name="Lu M."/>
            <person name="Kyrpides N."/>
            <person name="Mavromatis K."/>
            <person name="Ivanova N."/>
            <person name="Brettin T."/>
            <person name="Detter J.C."/>
            <person name="Han C."/>
            <person name="Larimer F."/>
            <person name="Land M."/>
            <person name="Hauser L."/>
            <person name="Markowitz V."/>
            <person name="Cheng J.-F."/>
            <person name="Hugenholtz P."/>
            <person name="Woyke T."/>
            <person name="Wu D."/>
            <person name="Spring S."/>
            <person name="Schroeder M."/>
            <person name="Brambilla E."/>
            <person name="Klenk H.-P."/>
            <person name="Eisen J.A."/>
        </authorList>
    </citation>
    <scope>NUCLEOTIDE SEQUENCE [LARGE SCALE GENOMIC DNA]</scope>
    <source>
        <strain evidence="9">ATCC 49306 / DSM 6799 / DCB-1</strain>
    </source>
</reference>
<evidence type="ECO:0000256" key="1">
    <source>
        <dbReference type="ARBA" id="ARBA00004651"/>
    </source>
</evidence>
<keyword evidence="3" id="KW-1003">Cell membrane</keyword>
<dbReference type="EMBL" id="CP003360">
    <property type="protein sequence ID" value="AFM23430.1"/>
    <property type="molecule type" value="Genomic_DNA"/>
</dbReference>
<evidence type="ECO:0000256" key="5">
    <source>
        <dbReference type="ARBA" id="ARBA00022989"/>
    </source>
</evidence>
<dbReference type="NCBIfam" id="NF004909">
    <property type="entry name" value="PRK06265.2-5"/>
    <property type="match status" value="1"/>
</dbReference>
<dbReference type="NCBIfam" id="NF004905">
    <property type="entry name" value="PRK06265.1-5"/>
    <property type="match status" value="1"/>
</dbReference>
<organism evidence="8 9">
    <name type="scientific">Desulfomonile tiedjei (strain ATCC 49306 / DSM 6799 / DCB-1)</name>
    <dbReference type="NCBI Taxonomy" id="706587"/>
    <lineage>
        <taxon>Bacteria</taxon>
        <taxon>Pseudomonadati</taxon>
        <taxon>Thermodesulfobacteriota</taxon>
        <taxon>Desulfomonilia</taxon>
        <taxon>Desulfomonilales</taxon>
        <taxon>Desulfomonilaceae</taxon>
        <taxon>Desulfomonile</taxon>
    </lineage>
</organism>
<dbReference type="GO" id="GO:0005886">
    <property type="term" value="C:plasma membrane"/>
    <property type="evidence" value="ECO:0007669"/>
    <property type="project" value="UniProtKB-SubCell"/>
</dbReference>
<accession>I4C1I9</accession>
<dbReference type="HOGENOM" id="CLU_052508_1_0_7"/>
<keyword evidence="4 7" id="KW-0812">Transmembrane</keyword>
<dbReference type="NCBIfam" id="NF004904">
    <property type="entry name" value="PRK06265.1-4"/>
    <property type="match status" value="1"/>
</dbReference>
<feature type="transmembrane region" description="Helical" evidence="7">
    <location>
        <begin position="97"/>
        <end position="117"/>
    </location>
</feature>
<dbReference type="Proteomes" id="UP000006055">
    <property type="component" value="Chromosome"/>
</dbReference>
<dbReference type="Pfam" id="PF01891">
    <property type="entry name" value="CbiM"/>
    <property type="match status" value="1"/>
</dbReference>
<dbReference type="STRING" id="706587.Desti_0704"/>
<dbReference type="PATRIC" id="fig|706587.4.peg.792"/>
<dbReference type="KEGG" id="dti:Desti_0704"/>
<evidence type="ECO:0000256" key="7">
    <source>
        <dbReference type="SAM" id="Phobius"/>
    </source>
</evidence>
<feature type="transmembrane region" description="Helical" evidence="7">
    <location>
        <begin position="163"/>
        <end position="186"/>
    </location>
</feature>
<keyword evidence="5 7" id="KW-1133">Transmembrane helix</keyword>
<name>I4C1I9_DESTA</name>
<dbReference type="Gene3D" id="1.10.1760.20">
    <property type="match status" value="1"/>
</dbReference>
<proteinExistence type="predicted"/>
<keyword evidence="9" id="KW-1185">Reference proteome</keyword>
<evidence type="ECO:0000313" key="9">
    <source>
        <dbReference type="Proteomes" id="UP000006055"/>
    </source>
</evidence>
<dbReference type="OrthoDB" id="9792317at2"/>
<feature type="transmembrane region" description="Helical" evidence="7">
    <location>
        <begin position="129"/>
        <end position="157"/>
    </location>
</feature>
<dbReference type="GO" id="GO:0000041">
    <property type="term" value="P:transition metal ion transport"/>
    <property type="evidence" value="ECO:0007669"/>
    <property type="project" value="InterPro"/>
</dbReference>
<dbReference type="eggNOG" id="COG0310">
    <property type="taxonomic scope" value="Bacteria"/>
</dbReference>
<keyword evidence="2" id="KW-0813">Transport</keyword>
<evidence type="ECO:0000256" key="6">
    <source>
        <dbReference type="ARBA" id="ARBA00023136"/>
    </source>
</evidence>
<evidence type="ECO:0000313" key="8">
    <source>
        <dbReference type="EMBL" id="AFM23430.1"/>
    </source>
</evidence>
<protein>
    <submittedName>
        <fullName evidence="8">ABC-type Co2+ transport system, permease component</fullName>
    </submittedName>
</protein>
<dbReference type="AlphaFoldDB" id="I4C1I9"/>
<dbReference type="PANTHER" id="PTHR34229:SF1">
    <property type="entry name" value="METAL TRANSPORT PROTEIN HI_1621-RELATED"/>
    <property type="match status" value="1"/>
</dbReference>
<evidence type="ECO:0000256" key="4">
    <source>
        <dbReference type="ARBA" id="ARBA00022692"/>
    </source>
</evidence>